<sequence length="123" mass="13604">MKEFDGCTERECLVRARQNFHCATDVGSTGLLQVESLFGGFNADPTIASSSAAMVQYMSTSTWLEVFLTKVLGLGKKRVPTKEVVKRGEEEEREGEIEREREKPRVAVKVCLPRSGQVAALPV</sequence>
<protein>
    <submittedName>
        <fullName evidence="1">Uncharacterized protein</fullName>
    </submittedName>
</protein>
<keyword evidence="2" id="KW-1185">Reference proteome</keyword>
<evidence type="ECO:0000313" key="1">
    <source>
        <dbReference type="EMBL" id="CAE7273981.1"/>
    </source>
</evidence>
<comment type="caution">
    <text evidence="1">The sequence shown here is derived from an EMBL/GenBank/DDBJ whole genome shotgun (WGS) entry which is preliminary data.</text>
</comment>
<name>A0A812MU17_9DINO</name>
<accession>A0A812MU17</accession>
<dbReference type="EMBL" id="CAJNDS010001713">
    <property type="protein sequence ID" value="CAE7273981.1"/>
    <property type="molecule type" value="Genomic_DNA"/>
</dbReference>
<reference evidence="1" key="1">
    <citation type="submission" date="2021-02" db="EMBL/GenBank/DDBJ databases">
        <authorList>
            <person name="Dougan E. K."/>
            <person name="Rhodes N."/>
            <person name="Thang M."/>
            <person name="Chan C."/>
        </authorList>
    </citation>
    <scope>NUCLEOTIDE SEQUENCE</scope>
</reference>
<dbReference type="Proteomes" id="UP000604046">
    <property type="component" value="Unassembled WGS sequence"/>
</dbReference>
<dbReference type="AlphaFoldDB" id="A0A812MU17"/>
<organism evidence="1 2">
    <name type="scientific">Symbiodinium natans</name>
    <dbReference type="NCBI Taxonomy" id="878477"/>
    <lineage>
        <taxon>Eukaryota</taxon>
        <taxon>Sar</taxon>
        <taxon>Alveolata</taxon>
        <taxon>Dinophyceae</taxon>
        <taxon>Suessiales</taxon>
        <taxon>Symbiodiniaceae</taxon>
        <taxon>Symbiodinium</taxon>
    </lineage>
</organism>
<gene>
    <name evidence="1" type="ORF">SNAT2548_LOCUS14535</name>
</gene>
<proteinExistence type="predicted"/>
<evidence type="ECO:0000313" key="2">
    <source>
        <dbReference type="Proteomes" id="UP000604046"/>
    </source>
</evidence>